<evidence type="ECO:0000313" key="1">
    <source>
        <dbReference type="EMBL" id="DAF96684.1"/>
    </source>
</evidence>
<organism evidence="1">
    <name type="scientific">Siphoviridae sp. ctfrT39</name>
    <dbReference type="NCBI Taxonomy" id="2825598"/>
    <lineage>
        <taxon>Viruses</taxon>
        <taxon>Duplodnaviria</taxon>
        <taxon>Heunggongvirae</taxon>
        <taxon>Uroviricota</taxon>
        <taxon>Caudoviricetes</taxon>
    </lineage>
</organism>
<protein>
    <submittedName>
        <fullName evidence="1">Uncharacterized protein</fullName>
    </submittedName>
</protein>
<proteinExistence type="predicted"/>
<reference evidence="1" key="1">
    <citation type="journal article" date="2021" name="Proc. Natl. Acad. Sci. U.S.A.">
        <title>A Catalog of Tens of Thousands of Viruses from Human Metagenomes Reveals Hidden Associations with Chronic Diseases.</title>
        <authorList>
            <person name="Tisza M.J."/>
            <person name="Buck C.B."/>
        </authorList>
    </citation>
    <scope>NUCLEOTIDE SEQUENCE</scope>
    <source>
        <strain evidence="1">CtfrT39</strain>
    </source>
</reference>
<dbReference type="EMBL" id="BK016120">
    <property type="protein sequence ID" value="DAF96684.1"/>
    <property type="molecule type" value="Genomic_DNA"/>
</dbReference>
<name>A0A8S5UQJ6_9CAUD</name>
<sequence length="52" mass="5913">MDLETFIALSHTRSFKKKGDSLIKKPGNPIGRYLRHPQFFASRPKGLLSLTI</sequence>
<accession>A0A8S5UQJ6</accession>